<dbReference type="Proteomes" id="UP000003536">
    <property type="component" value="Unassembled WGS sequence"/>
</dbReference>
<name>G5S932_SALET</name>
<comment type="caution">
    <text evidence="1">The sequence shown here is derived from an EMBL/GenBank/DDBJ whole genome shotgun (WGS) entry which is preliminary data.</text>
</comment>
<gene>
    <name evidence="1" type="ORF">LTSEWAN_1463</name>
</gene>
<evidence type="ECO:0000313" key="1">
    <source>
        <dbReference type="EMBL" id="EHD05004.1"/>
    </source>
</evidence>
<reference evidence="1 2" key="1">
    <citation type="journal article" date="2011" name="BMC Genomics">
        <title>Genome sequencing reveals diversification of virulence factor content and possible host adaptation in distinct subpopulations of Salmonella enterica.</title>
        <authorList>
            <person name="den Bakker H.C."/>
            <person name="Moreno Switt A.I."/>
            <person name="Govoni G."/>
            <person name="Cummings C.A."/>
            <person name="Ranieri M.L."/>
            <person name="Degoricija L."/>
            <person name="Hoelzer K."/>
            <person name="Rodriguez-Rivera L.D."/>
            <person name="Brown S."/>
            <person name="Bolchacova E."/>
            <person name="Furtado M.R."/>
            <person name="Wiedmann M."/>
        </authorList>
    </citation>
    <scope>NUCLEOTIDE SEQUENCE [LARGE SCALE GENOMIC DNA]</scope>
    <source>
        <strain evidence="1 2">A4-580</strain>
    </source>
</reference>
<proteinExistence type="predicted"/>
<evidence type="ECO:0000313" key="2">
    <source>
        <dbReference type="Proteomes" id="UP000003536"/>
    </source>
</evidence>
<accession>G5S932</accession>
<organism evidence="1 2">
    <name type="scientific">Salmonella enterica subsp. enterica serovar Wandsworth str. A4-580</name>
    <dbReference type="NCBI Taxonomy" id="913086"/>
    <lineage>
        <taxon>Bacteria</taxon>
        <taxon>Pseudomonadati</taxon>
        <taxon>Pseudomonadota</taxon>
        <taxon>Gammaproteobacteria</taxon>
        <taxon>Enterobacterales</taxon>
        <taxon>Enterobacteriaceae</taxon>
        <taxon>Salmonella</taxon>
    </lineage>
</organism>
<dbReference type="EMBL" id="AFCX01000478">
    <property type="protein sequence ID" value="EHD05004.1"/>
    <property type="molecule type" value="Genomic_DNA"/>
</dbReference>
<protein>
    <submittedName>
        <fullName evidence="1">Uncharacterized protein</fullName>
    </submittedName>
</protein>
<sequence length="28" mass="3227">QTGPVYITNFKLQKVDYNHLGSDIFSLK</sequence>
<feature type="non-terminal residue" evidence="1">
    <location>
        <position position="1"/>
    </location>
</feature>
<dbReference type="AlphaFoldDB" id="G5S932"/>